<evidence type="ECO:0000313" key="2">
    <source>
        <dbReference type="EMBL" id="OXC78291.1"/>
    </source>
</evidence>
<accession>A0A226X4E0</accession>
<sequence>MTAGNTIRAALDGTLSFSVPLGVSLNPFKTSSAASISLNNGASFSMRRSPGSVGATLRVVRLSKRRPSFASRRRTAMLRLEAETPLIRAASRKPPARATDTNAARSFNSMVTVHIFEQPVQFRPDYLTTQSPPYWRHIHQGERHVEFHPIKHLCACRSSGAAPGLRRHAAGRTRRVRGAKGSRRSDCRIARSGGVGRQSHRYERLLRTAHHQPDHSRSASPVSG</sequence>
<comment type="caution">
    <text evidence="2">The sequence shown here is derived from an EMBL/GenBank/DDBJ whole genome shotgun (WGS) entry which is preliminary data.</text>
</comment>
<gene>
    <name evidence="2" type="ORF">BSU04_12685</name>
</gene>
<dbReference type="Proteomes" id="UP000214720">
    <property type="component" value="Unassembled WGS sequence"/>
</dbReference>
<evidence type="ECO:0000313" key="3">
    <source>
        <dbReference type="Proteomes" id="UP000214720"/>
    </source>
</evidence>
<reference evidence="3" key="1">
    <citation type="submission" date="2017-01" db="EMBL/GenBank/DDBJ databases">
        <title>Genome Analysis of Deinococcus marmoris KOPRI26562.</title>
        <authorList>
            <person name="Kim J.H."/>
            <person name="Oh H.-M."/>
        </authorList>
    </citation>
    <scope>NUCLEOTIDE SEQUENCE [LARGE SCALE GENOMIC DNA]</scope>
    <source>
        <strain evidence="3">PAMC 26633</strain>
    </source>
</reference>
<evidence type="ECO:0000256" key="1">
    <source>
        <dbReference type="SAM" id="MobiDB-lite"/>
    </source>
</evidence>
<proteinExistence type="predicted"/>
<protein>
    <submittedName>
        <fullName evidence="2">Aldo-keto reductase</fullName>
    </submittedName>
</protein>
<feature type="region of interest" description="Disordered" evidence="1">
    <location>
        <begin position="166"/>
        <end position="185"/>
    </location>
</feature>
<name>A0A226X4E0_CABSO</name>
<dbReference type="EMBL" id="MTHB01000070">
    <property type="protein sequence ID" value="OXC78291.1"/>
    <property type="molecule type" value="Genomic_DNA"/>
</dbReference>
<organism evidence="2 3">
    <name type="scientific">Caballeronia sordidicola</name>
    <name type="common">Burkholderia sordidicola</name>
    <dbReference type="NCBI Taxonomy" id="196367"/>
    <lineage>
        <taxon>Bacteria</taxon>
        <taxon>Pseudomonadati</taxon>
        <taxon>Pseudomonadota</taxon>
        <taxon>Betaproteobacteria</taxon>
        <taxon>Burkholderiales</taxon>
        <taxon>Burkholderiaceae</taxon>
        <taxon>Caballeronia</taxon>
    </lineage>
</organism>
<feature type="compositionally biased region" description="Basic residues" evidence="1">
    <location>
        <begin position="166"/>
        <end position="182"/>
    </location>
</feature>
<dbReference type="AlphaFoldDB" id="A0A226X4E0"/>